<comment type="caution">
    <text evidence="2">The sequence shown here is derived from an EMBL/GenBank/DDBJ whole genome shotgun (WGS) entry which is preliminary data.</text>
</comment>
<name>A0A1X2I1D1_9FUNG</name>
<feature type="transmembrane region" description="Helical" evidence="1">
    <location>
        <begin position="110"/>
        <end position="133"/>
    </location>
</feature>
<keyword evidence="1" id="KW-0812">Transmembrane</keyword>
<protein>
    <submittedName>
        <fullName evidence="2">Uncharacterized protein</fullName>
    </submittedName>
</protein>
<evidence type="ECO:0000313" key="2">
    <source>
        <dbReference type="EMBL" id="ORZ07201.1"/>
    </source>
</evidence>
<keyword evidence="1" id="KW-1133">Transmembrane helix</keyword>
<keyword evidence="1" id="KW-0472">Membrane</keyword>
<accession>A0A1X2I1D1</accession>
<evidence type="ECO:0000256" key="1">
    <source>
        <dbReference type="SAM" id="Phobius"/>
    </source>
</evidence>
<feature type="transmembrane region" description="Helical" evidence="1">
    <location>
        <begin position="12"/>
        <end position="39"/>
    </location>
</feature>
<proteinExistence type="predicted"/>
<evidence type="ECO:0000313" key="3">
    <source>
        <dbReference type="Proteomes" id="UP000193560"/>
    </source>
</evidence>
<dbReference type="Proteomes" id="UP000193560">
    <property type="component" value="Unassembled WGS sequence"/>
</dbReference>
<gene>
    <name evidence="2" type="ORF">BCR42DRAFT_472465</name>
</gene>
<feature type="transmembrane region" description="Helical" evidence="1">
    <location>
        <begin position="60"/>
        <end position="82"/>
    </location>
</feature>
<organism evidence="2 3">
    <name type="scientific">Absidia repens</name>
    <dbReference type="NCBI Taxonomy" id="90262"/>
    <lineage>
        <taxon>Eukaryota</taxon>
        <taxon>Fungi</taxon>
        <taxon>Fungi incertae sedis</taxon>
        <taxon>Mucoromycota</taxon>
        <taxon>Mucoromycotina</taxon>
        <taxon>Mucoromycetes</taxon>
        <taxon>Mucorales</taxon>
        <taxon>Cunninghamellaceae</taxon>
        <taxon>Absidia</taxon>
    </lineage>
</organism>
<dbReference type="AlphaFoldDB" id="A0A1X2I1D1"/>
<reference evidence="2 3" key="1">
    <citation type="submission" date="2016-07" db="EMBL/GenBank/DDBJ databases">
        <title>Pervasive Adenine N6-methylation of Active Genes in Fungi.</title>
        <authorList>
            <consortium name="DOE Joint Genome Institute"/>
            <person name="Mondo S.J."/>
            <person name="Dannebaum R.O."/>
            <person name="Kuo R.C."/>
            <person name="Labutti K."/>
            <person name="Haridas S."/>
            <person name="Kuo A."/>
            <person name="Salamov A."/>
            <person name="Ahrendt S.R."/>
            <person name="Lipzen A."/>
            <person name="Sullivan W."/>
            <person name="Andreopoulos W.B."/>
            <person name="Clum A."/>
            <person name="Lindquist E."/>
            <person name="Daum C."/>
            <person name="Ramamoorthy G.K."/>
            <person name="Gryganskyi A."/>
            <person name="Culley D."/>
            <person name="Magnuson J.K."/>
            <person name="James T.Y."/>
            <person name="O'Malley M.A."/>
            <person name="Stajich J.E."/>
            <person name="Spatafora J.W."/>
            <person name="Visel A."/>
            <person name="Grigoriev I.V."/>
        </authorList>
    </citation>
    <scope>NUCLEOTIDE SEQUENCE [LARGE SCALE GENOMIC DNA]</scope>
    <source>
        <strain evidence="2 3">NRRL 1336</strain>
    </source>
</reference>
<feature type="transmembrane region" description="Helical" evidence="1">
    <location>
        <begin position="154"/>
        <end position="177"/>
    </location>
</feature>
<keyword evidence="3" id="KW-1185">Reference proteome</keyword>
<sequence>MTMFNTTQLAGLTHVCCLALLQWLSVAVVVLNTIALHMAHNEPQLKGTLVSSQPGLQDSLLVLLGIVSFLAASLPLALHFFASCRHYHHAPNNNHTMTVVPTKMVLVSEMSIGVIMITLWTAVVSIVITHFHVSSHCRLDAIKNAAACQMLDKTIIVGCVSIAGWGILLIIASIGIATHPSPSATPDFQLEANPYLTTTTSTTNMTSSSSGYPLEAAPTYSSLPPQSQFKNHGKESVMVVAYPEDVKYPIYTIDALPTIQVGTSKFDLPYF</sequence>
<dbReference type="EMBL" id="MCGE01000036">
    <property type="protein sequence ID" value="ORZ07201.1"/>
    <property type="molecule type" value="Genomic_DNA"/>
</dbReference>
<dbReference type="OrthoDB" id="2286797at2759"/>